<feature type="domain" description="USP" evidence="1">
    <location>
        <begin position="1344"/>
        <end position="1664"/>
    </location>
</feature>
<protein>
    <recommendedName>
        <fullName evidence="1">USP domain-containing protein</fullName>
    </recommendedName>
</protein>
<dbReference type="OrthoDB" id="420187at2759"/>
<proteinExistence type="predicted"/>
<dbReference type="GO" id="GO:0005829">
    <property type="term" value="C:cytosol"/>
    <property type="evidence" value="ECO:0007669"/>
    <property type="project" value="TreeGrafter"/>
</dbReference>
<dbReference type="PANTHER" id="PTHR24006">
    <property type="entry name" value="UBIQUITIN CARBOXYL-TERMINAL HYDROLASE"/>
    <property type="match status" value="1"/>
</dbReference>
<accession>A0A6A6VPR2</accession>
<dbReference type="InterPro" id="IPR050164">
    <property type="entry name" value="Peptidase_C19"/>
</dbReference>
<sequence>MFDADEPDHCQAYFRQIAAWLADFPHAPFHEVYYAKWDLWNDLSIFISELLSKRHPFGDDLFDTEAVYDLLRHYVKICAQFLQADADMMSISQIPALNDSILVSYPHLRNLQAILGHGNVPLYRMLEQIYHADVRSMHRRLLVDFIKQPTNGIKHLLALAQPTCATTDLYTRAHIALWSGVVLNPIVQILGENVHQEGLTGAPTFHRQIVRVFHIYDHWLQDPTQIVGDYTSGMAVQQFALLLDRICKLDGNTCIAFARQLLPPAFLQEAKSLVGLISLAWRFRILKKYVEKGRMETRVMAVTAMCDALVDTWRTYNQSPGGLKEHPIGRFLADFLIEQRVFDYLVSVDAHPNIISRGGHIVGFLVVCGRYGKSHTDAIWRFLSDSQDPWVVAAIVKMLTPIISLLHQDDLLYLCNKLYELPLESYTADIIHLNAQITEHVMTKEVDWAHTDYAARPWNVCVRLIQNTAPGRESSHLSPEIYQEACKQLNRVAMIVNPDCRKEIYLECAENIAVNSSKATGSIHVLWLLCGSSRLPVPTDSDFFGRRQEIVTSFVEELCSFVRDLSERGHFTNYLVAFEYRLQLLCMFLFRIPGAVGEQLYSRIWDHLLGPYASDNHIRDRAWCCFAESLRLEPRNEFCGRLITDYVQVLDPRYFTPRFLDFVESFLSSAIDRIEPLPKEEGKPAMYIAWTDLLWRILMTAPPGTIEDRAATLLADRYVNVSTGHGNTLEQVEDAHVQLAEKCVGLLTSARQRLAEDSAELETVTEGSRMDIVAPQDDQLSVARTVLLVKLMLDHLRTKPKFSRKSQLTVRPEPKAPAHNRGETIKVLYTSNNSTSTKEPMLVGTTNTLRELESRLCEATGFTKVNLFCSGQRLNHASKLDDTLSSLGVDNNAFLLVQKAAGSETRLPLGASTAGGSKFEAALMSHFEPLFDCMSSDDGTSEEVFGLLMAIPFPDRFAVEVVNGTASTETLFPLKKPFQAEYAAIALRRSLQEQLQRDTLDETFLQNGVRQLSDVIISPQLLNPTVSKKGLRLPSVLVKVLLAFLKERPQSAISAHYFADVSALVDRLLLILDLALKDSTGDPSVAQDAYAAILEASLHSRAVWETFDRRPEISRLHETLLLTDSRKALREGIARSIASVCDGDLPMTSPVTNVETTARFWQVLSGILPRTLDYASQSEQLFYIAEQVFRANDSNSERIETELRSHFVDWGRLLLRHTHMEYVGRHEVDHVVLGFTKLLACCVSSLKSFKNRLQASHLMASVYQKFLFPKVEEIHDDQETAIPVLESAVRQELYDLVLALVEDDADYRVLLELAESSAMTPGTESFHDFKVDRELEIRSPTGYCGLDNPRAICYMNSLMTQLFMNVDFRKFLLNVDTSGSTLLQETRSLFGRLQNSFRKAVDPRRFAESVRGIDTQPIDVNIQMDADEFYNLLFDQLEGEMTPIATKRMFRSFYGGQTLTQIKSRECDHVSERHENFLVVGCVVQGKANLQQSLEAFVEGDMMEGENKYKCESCGGKLVQAVKRTCIKDVADNVIFQLKRFEYDLEIGVRTKINDHFSFPSEIDMSPYKVEYLSDPSKPRTPDIFELVGILDHTGTTENGHYYSFIRERPCSSGGASNWVEFNDREVTEFDPQTIPMLTYGGRSEELPNTLKSNNAYMLFYQRRTAIETNHREYTRTPLGGPTKVPMPKHLEQEIATDNAHFLREYCLYDPNHSKFVRQALSMLRTIKSSCSDGHFQEHRALQIVLSHLCSVVARQADAEAFESAIKMLRKTAFSCSTCCLFVMQWLLHDRSLWAMLMRCPNAQIRSLTQEFFVDGLKCLREKDPFAYHGLDEPDSDDSTSLSRPLISQVASKLHSLLELTNQGVRGWEELYSLLFTMASMGHEEVGALLDHGILIWCLHVLEVSYKGSRVPPIIEPHNVDLVRVIGKRKKTVLRRPIELLWKLLSYVNYQEPDVADALEVCPRSAHYDHAHHSFPLVHDEIASLGLFDEAHHRLAVLDEILATYDMSNPDVPTRVVTWLLSNCGSDVQQKVFHTICNGIDPAVADGHRCTLAFVSAALAYCMVSTNDRRIAAVIDIVATAARDPNHPCAEHFVRFFHQLLSLQHQSMAEHVQRELFYKQGLAAAGKYAVALLENDAADVRELCQSTLQKLFKDTDVSEFDNEVIEQRAEIVRRLGNTLNQVLITEHSNGASRTIMAPMIETREMLNTLHEEDMGEGKSIDDEDFAIIECYKQDVSPRITAWPVDSPVVSVSGMSDSSGLLNIQAADFDAGEFDASEYGTTDDEIELGG</sequence>
<dbReference type="InterPro" id="IPR028889">
    <property type="entry name" value="USP"/>
</dbReference>
<reference evidence="2" key="1">
    <citation type="journal article" date="2020" name="Stud. Mycol.">
        <title>101 Dothideomycetes genomes: a test case for predicting lifestyles and emergence of pathogens.</title>
        <authorList>
            <person name="Haridas S."/>
            <person name="Albert R."/>
            <person name="Binder M."/>
            <person name="Bloem J."/>
            <person name="Labutti K."/>
            <person name="Salamov A."/>
            <person name="Andreopoulos B."/>
            <person name="Baker S."/>
            <person name="Barry K."/>
            <person name="Bills G."/>
            <person name="Bluhm B."/>
            <person name="Cannon C."/>
            <person name="Castanera R."/>
            <person name="Culley D."/>
            <person name="Daum C."/>
            <person name="Ezra D."/>
            <person name="Gonzalez J."/>
            <person name="Henrissat B."/>
            <person name="Kuo A."/>
            <person name="Liang C."/>
            <person name="Lipzen A."/>
            <person name="Lutzoni F."/>
            <person name="Magnuson J."/>
            <person name="Mondo S."/>
            <person name="Nolan M."/>
            <person name="Ohm R."/>
            <person name="Pangilinan J."/>
            <person name="Park H.-J."/>
            <person name="Ramirez L."/>
            <person name="Alfaro M."/>
            <person name="Sun H."/>
            <person name="Tritt A."/>
            <person name="Yoshinaga Y."/>
            <person name="Zwiers L.-H."/>
            <person name="Turgeon B."/>
            <person name="Goodwin S."/>
            <person name="Spatafora J."/>
            <person name="Crous P."/>
            <person name="Grigoriev I."/>
        </authorList>
    </citation>
    <scope>NUCLEOTIDE SEQUENCE</scope>
    <source>
        <strain evidence="2">CBS 119925</strain>
    </source>
</reference>
<evidence type="ECO:0000313" key="2">
    <source>
        <dbReference type="EMBL" id="KAF2751197.1"/>
    </source>
</evidence>
<dbReference type="Pfam" id="PF12030">
    <property type="entry name" value="DUF3517"/>
    <property type="match status" value="1"/>
</dbReference>
<name>A0A6A6VPR2_9PLEO</name>
<dbReference type="InterPro" id="IPR021905">
    <property type="entry name" value="DUF3517"/>
</dbReference>
<dbReference type="InterPro" id="IPR001394">
    <property type="entry name" value="Peptidase_C19_UCH"/>
</dbReference>
<keyword evidence="3" id="KW-1185">Reference proteome</keyword>
<dbReference type="Pfam" id="PF00443">
    <property type="entry name" value="UCH"/>
    <property type="match status" value="1"/>
</dbReference>
<dbReference type="GO" id="GO:0005634">
    <property type="term" value="C:nucleus"/>
    <property type="evidence" value="ECO:0007669"/>
    <property type="project" value="TreeGrafter"/>
</dbReference>
<dbReference type="SUPFAM" id="SSF54001">
    <property type="entry name" value="Cysteine proteinases"/>
    <property type="match status" value="1"/>
</dbReference>
<gene>
    <name evidence="2" type="ORF">M011DRAFT_104769</name>
</gene>
<dbReference type="SUPFAM" id="SSF48371">
    <property type="entry name" value="ARM repeat"/>
    <property type="match status" value="1"/>
</dbReference>
<dbReference type="PROSITE" id="PS50235">
    <property type="entry name" value="USP_3"/>
    <property type="match status" value="1"/>
</dbReference>
<evidence type="ECO:0000259" key="1">
    <source>
        <dbReference type="PROSITE" id="PS50235"/>
    </source>
</evidence>
<dbReference type="Gene3D" id="3.90.70.10">
    <property type="entry name" value="Cysteine proteinases"/>
    <property type="match status" value="1"/>
</dbReference>
<dbReference type="GO" id="GO:0004843">
    <property type="term" value="F:cysteine-type deubiquitinase activity"/>
    <property type="evidence" value="ECO:0007669"/>
    <property type="project" value="InterPro"/>
</dbReference>
<dbReference type="InterPro" id="IPR038765">
    <property type="entry name" value="Papain-like_cys_pep_sf"/>
</dbReference>
<dbReference type="GO" id="GO:0016579">
    <property type="term" value="P:protein deubiquitination"/>
    <property type="evidence" value="ECO:0007669"/>
    <property type="project" value="InterPro"/>
</dbReference>
<organism evidence="2 3">
    <name type="scientific">Sporormia fimetaria CBS 119925</name>
    <dbReference type="NCBI Taxonomy" id="1340428"/>
    <lineage>
        <taxon>Eukaryota</taxon>
        <taxon>Fungi</taxon>
        <taxon>Dikarya</taxon>
        <taxon>Ascomycota</taxon>
        <taxon>Pezizomycotina</taxon>
        <taxon>Dothideomycetes</taxon>
        <taxon>Pleosporomycetidae</taxon>
        <taxon>Pleosporales</taxon>
        <taxon>Sporormiaceae</taxon>
        <taxon>Sporormia</taxon>
    </lineage>
</organism>
<evidence type="ECO:0000313" key="3">
    <source>
        <dbReference type="Proteomes" id="UP000799440"/>
    </source>
</evidence>
<dbReference type="InterPro" id="IPR016024">
    <property type="entry name" value="ARM-type_fold"/>
</dbReference>
<dbReference type="Proteomes" id="UP000799440">
    <property type="component" value="Unassembled WGS sequence"/>
</dbReference>
<dbReference type="PANTHER" id="PTHR24006:SF925">
    <property type="entry name" value="UBIQUITINYL HYDROLASE 1"/>
    <property type="match status" value="1"/>
</dbReference>
<dbReference type="PROSITE" id="PS00973">
    <property type="entry name" value="USP_2"/>
    <property type="match status" value="1"/>
</dbReference>
<dbReference type="InterPro" id="IPR018200">
    <property type="entry name" value="USP_CS"/>
</dbReference>
<dbReference type="EMBL" id="MU006562">
    <property type="protein sequence ID" value="KAF2751197.1"/>
    <property type="molecule type" value="Genomic_DNA"/>
</dbReference>